<feature type="domain" description="C2H2-type" evidence="9">
    <location>
        <begin position="415"/>
        <end position="445"/>
    </location>
</feature>
<dbReference type="SUPFAM" id="SSF57667">
    <property type="entry name" value="beta-beta-alpha zinc fingers"/>
    <property type="match status" value="1"/>
</dbReference>
<dbReference type="InterPro" id="IPR036236">
    <property type="entry name" value="Znf_C2H2_sf"/>
</dbReference>
<sequence>MTRFGSTIDRATVRKPLFNFSIRWVLLLDFTAIIRFEHYRLGWTDRRNITYDFSALTLNESPCARTNDIGVLLASPADLAKSPHFVSYATMLQALDAHTSHHLSNNASYAGSRWRQSALPFPIRRPRYKSSSLRIMDKSSQYARMTAINSGSKWRTTVSSQSRMPPARAGILNPSGVSSTARQPAQRIIGDTKGPGLGRDFPTACYKWNTFVTEVKPKMYVDYGELNNRTKSTAILPSLSFTTRRSPSATSDASSSVSAPRIPLEHRVGGNLSGSRHSTMPVQSRDQDLNLDLRKLDIKTDAGEHGNEGLLKIKSESRSSSVERAIVAPLPARDSGWMKYARPVESGQYTCIWKDEEEDASHPCCYTSKKHLVKRHLESKHLNIRRLLCPVCSKGFSQKSNFNTHMNTHTGEAPHKCRYCDKRFGDPARRHRHMKADHGHVSARRRRQPGAPEILAQEEDLSPEEEESDY</sequence>
<keyword evidence="6" id="KW-0539">Nucleus</keyword>
<reference evidence="11" key="1">
    <citation type="submission" date="2024-04" db="EMBL/GenBank/DDBJ databases">
        <authorList>
            <person name="Shaw F."/>
            <person name="Minotto A."/>
        </authorList>
    </citation>
    <scope>NUCLEOTIDE SEQUENCE [LARGE SCALE GENOMIC DNA]</scope>
</reference>
<dbReference type="PROSITE" id="PS00028">
    <property type="entry name" value="ZINC_FINGER_C2H2_1"/>
    <property type="match status" value="2"/>
</dbReference>
<dbReference type="Gene3D" id="3.30.160.60">
    <property type="entry name" value="Classic Zinc Finger"/>
    <property type="match status" value="2"/>
</dbReference>
<evidence type="ECO:0000256" key="6">
    <source>
        <dbReference type="ARBA" id="ARBA00023242"/>
    </source>
</evidence>
<evidence type="ECO:0000256" key="4">
    <source>
        <dbReference type="ARBA" id="ARBA00022771"/>
    </source>
</evidence>
<feature type="compositionally biased region" description="Basic residues" evidence="8">
    <location>
        <begin position="429"/>
        <end position="448"/>
    </location>
</feature>
<keyword evidence="5" id="KW-0862">Zinc</keyword>
<evidence type="ECO:0000256" key="8">
    <source>
        <dbReference type="SAM" id="MobiDB-lite"/>
    </source>
</evidence>
<organism evidence="10 11">
    <name type="scientific">Somion occarium</name>
    <dbReference type="NCBI Taxonomy" id="3059160"/>
    <lineage>
        <taxon>Eukaryota</taxon>
        <taxon>Fungi</taxon>
        <taxon>Dikarya</taxon>
        <taxon>Basidiomycota</taxon>
        <taxon>Agaricomycotina</taxon>
        <taxon>Agaricomycetes</taxon>
        <taxon>Polyporales</taxon>
        <taxon>Cerrenaceae</taxon>
        <taxon>Somion</taxon>
    </lineage>
</organism>
<evidence type="ECO:0000256" key="3">
    <source>
        <dbReference type="ARBA" id="ARBA00022737"/>
    </source>
</evidence>
<dbReference type="PROSITE" id="PS50157">
    <property type="entry name" value="ZINC_FINGER_C2H2_2"/>
    <property type="match status" value="2"/>
</dbReference>
<evidence type="ECO:0000313" key="11">
    <source>
        <dbReference type="Proteomes" id="UP001497453"/>
    </source>
</evidence>
<keyword evidence="3" id="KW-0677">Repeat</keyword>
<dbReference type="PANTHER" id="PTHR16515:SF49">
    <property type="entry name" value="GASTRULA ZINC FINGER PROTEIN XLCGF49.1-LIKE-RELATED"/>
    <property type="match status" value="1"/>
</dbReference>
<dbReference type="InterPro" id="IPR013087">
    <property type="entry name" value="Znf_C2H2_type"/>
</dbReference>
<feature type="region of interest" description="Disordered" evidence="8">
    <location>
        <begin position="428"/>
        <end position="470"/>
    </location>
</feature>
<dbReference type="EMBL" id="OZ037945">
    <property type="protein sequence ID" value="CAL1700953.1"/>
    <property type="molecule type" value="Genomic_DNA"/>
</dbReference>
<evidence type="ECO:0000256" key="1">
    <source>
        <dbReference type="ARBA" id="ARBA00004123"/>
    </source>
</evidence>
<keyword evidence="4 7" id="KW-0863">Zinc-finger</keyword>
<dbReference type="InterPro" id="IPR050331">
    <property type="entry name" value="Zinc_finger"/>
</dbReference>
<name>A0ABP1CZ67_9APHY</name>
<evidence type="ECO:0000256" key="7">
    <source>
        <dbReference type="PROSITE-ProRule" id="PRU00042"/>
    </source>
</evidence>
<gene>
    <name evidence="10" type="ORF">GFSPODELE1_LOCUS3365</name>
</gene>
<evidence type="ECO:0000256" key="2">
    <source>
        <dbReference type="ARBA" id="ARBA00022723"/>
    </source>
</evidence>
<keyword evidence="2" id="KW-0479">Metal-binding</keyword>
<feature type="region of interest" description="Disordered" evidence="8">
    <location>
        <begin position="163"/>
        <end position="194"/>
    </location>
</feature>
<feature type="compositionally biased region" description="Polar residues" evidence="8">
    <location>
        <begin position="273"/>
        <end position="284"/>
    </location>
</feature>
<evidence type="ECO:0000259" key="9">
    <source>
        <dbReference type="PROSITE" id="PS50157"/>
    </source>
</evidence>
<evidence type="ECO:0000313" key="10">
    <source>
        <dbReference type="EMBL" id="CAL1700953.1"/>
    </source>
</evidence>
<dbReference type="PANTHER" id="PTHR16515">
    <property type="entry name" value="PR DOMAIN ZINC FINGER PROTEIN"/>
    <property type="match status" value="1"/>
</dbReference>
<dbReference type="Proteomes" id="UP001497453">
    <property type="component" value="Chromosome 2"/>
</dbReference>
<feature type="region of interest" description="Disordered" evidence="8">
    <location>
        <begin position="265"/>
        <end position="284"/>
    </location>
</feature>
<comment type="subcellular location">
    <subcellularLocation>
        <location evidence="1">Nucleus</location>
    </subcellularLocation>
</comment>
<proteinExistence type="predicted"/>
<evidence type="ECO:0000256" key="5">
    <source>
        <dbReference type="ARBA" id="ARBA00022833"/>
    </source>
</evidence>
<dbReference type="Pfam" id="PF00096">
    <property type="entry name" value="zf-C2H2"/>
    <property type="match status" value="1"/>
</dbReference>
<dbReference type="SMART" id="SM00355">
    <property type="entry name" value="ZnF_C2H2"/>
    <property type="match status" value="2"/>
</dbReference>
<keyword evidence="11" id="KW-1185">Reference proteome</keyword>
<protein>
    <recommendedName>
        <fullName evidence="9">C2H2-type domain-containing protein</fullName>
    </recommendedName>
</protein>
<feature type="domain" description="C2H2-type" evidence="9">
    <location>
        <begin position="387"/>
        <end position="414"/>
    </location>
</feature>
<accession>A0ABP1CZ67</accession>
<feature type="compositionally biased region" description="Acidic residues" evidence="8">
    <location>
        <begin position="456"/>
        <end position="470"/>
    </location>
</feature>